<keyword evidence="2" id="KW-1185">Reference proteome</keyword>
<sequence>MIPKSTSELHTFLCKTQNIRISMASGMTRAKMIRAMKDIRTKGELDFGYAAGLAGLYFCYRNGETSKLREEVAEQKKVIGGLVDEVGRCGQSQIACLNLLAFLQERL</sequence>
<dbReference type="Proteomes" id="UP001237642">
    <property type="component" value="Unassembled WGS sequence"/>
</dbReference>
<dbReference type="AlphaFoldDB" id="A0AAD8GNZ1"/>
<reference evidence="1" key="1">
    <citation type="submission" date="2023-02" db="EMBL/GenBank/DDBJ databases">
        <title>Genome of toxic invasive species Heracleum sosnowskyi carries increased number of genes despite the absence of recent whole-genome duplications.</title>
        <authorList>
            <person name="Schelkunov M."/>
            <person name="Shtratnikova V."/>
            <person name="Makarenko M."/>
            <person name="Klepikova A."/>
            <person name="Omelchenko D."/>
            <person name="Novikova G."/>
            <person name="Obukhova E."/>
            <person name="Bogdanov V."/>
            <person name="Penin A."/>
            <person name="Logacheva M."/>
        </authorList>
    </citation>
    <scope>NUCLEOTIDE SEQUENCE</scope>
    <source>
        <strain evidence="1">Hsosn_3</strain>
        <tissue evidence="1">Leaf</tissue>
    </source>
</reference>
<organism evidence="1 2">
    <name type="scientific">Heracleum sosnowskyi</name>
    <dbReference type="NCBI Taxonomy" id="360622"/>
    <lineage>
        <taxon>Eukaryota</taxon>
        <taxon>Viridiplantae</taxon>
        <taxon>Streptophyta</taxon>
        <taxon>Embryophyta</taxon>
        <taxon>Tracheophyta</taxon>
        <taxon>Spermatophyta</taxon>
        <taxon>Magnoliopsida</taxon>
        <taxon>eudicotyledons</taxon>
        <taxon>Gunneridae</taxon>
        <taxon>Pentapetalae</taxon>
        <taxon>asterids</taxon>
        <taxon>campanulids</taxon>
        <taxon>Apiales</taxon>
        <taxon>Apiaceae</taxon>
        <taxon>Apioideae</taxon>
        <taxon>apioid superclade</taxon>
        <taxon>Tordylieae</taxon>
        <taxon>Tordyliinae</taxon>
        <taxon>Heracleum</taxon>
    </lineage>
</organism>
<accession>A0AAD8GNZ1</accession>
<evidence type="ECO:0000313" key="1">
    <source>
        <dbReference type="EMBL" id="KAK1351807.1"/>
    </source>
</evidence>
<dbReference type="EMBL" id="JAUIZM010000024">
    <property type="protein sequence ID" value="KAK1351807.1"/>
    <property type="molecule type" value="Genomic_DNA"/>
</dbReference>
<name>A0AAD8GNZ1_9APIA</name>
<reference evidence="1" key="2">
    <citation type="submission" date="2023-05" db="EMBL/GenBank/DDBJ databases">
        <authorList>
            <person name="Schelkunov M.I."/>
        </authorList>
    </citation>
    <scope>NUCLEOTIDE SEQUENCE</scope>
    <source>
        <strain evidence="1">Hsosn_3</strain>
        <tissue evidence="1">Leaf</tissue>
    </source>
</reference>
<comment type="caution">
    <text evidence="1">The sequence shown here is derived from an EMBL/GenBank/DDBJ whole genome shotgun (WGS) entry which is preliminary data.</text>
</comment>
<proteinExistence type="predicted"/>
<evidence type="ECO:0000313" key="2">
    <source>
        <dbReference type="Proteomes" id="UP001237642"/>
    </source>
</evidence>
<protein>
    <submittedName>
        <fullName evidence="1">Uncharacterized protein</fullName>
    </submittedName>
</protein>
<gene>
    <name evidence="1" type="ORF">POM88_053948</name>
</gene>